<dbReference type="Gene3D" id="3.40.190.10">
    <property type="entry name" value="Periplasmic binding protein-like II"/>
    <property type="match status" value="2"/>
</dbReference>
<dbReference type="FunFam" id="3.40.190.10:FF:000028">
    <property type="entry name" value="Arogenate dehydratase"/>
    <property type="match status" value="1"/>
</dbReference>
<feature type="domain" description="ACT" evidence="14">
    <location>
        <begin position="421"/>
        <end position="531"/>
    </location>
</feature>
<evidence type="ECO:0000256" key="1">
    <source>
        <dbReference type="ARBA" id="ARBA00004470"/>
    </source>
</evidence>
<reference evidence="15 16" key="1">
    <citation type="journal article" date="2018" name="Cell">
        <title>The Chara Genome: Secondary Complexity and Implications for Plant Terrestrialization.</title>
        <authorList>
            <person name="Nishiyama T."/>
            <person name="Sakayama H."/>
            <person name="Vries J.D."/>
            <person name="Buschmann H."/>
            <person name="Saint-Marcoux D."/>
            <person name="Ullrich K.K."/>
            <person name="Haas F.B."/>
            <person name="Vanderstraeten L."/>
            <person name="Becker D."/>
            <person name="Lang D."/>
            <person name="Vosolsobe S."/>
            <person name="Rombauts S."/>
            <person name="Wilhelmsson P.K.I."/>
            <person name="Janitza P."/>
            <person name="Kern R."/>
            <person name="Heyl A."/>
            <person name="Rumpler F."/>
            <person name="Villalobos L.I.A.C."/>
            <person name="Clay J.M."/>
            <person name="Skokan R."/>
            <person name="Toyoda A."/>
            <person name="Suzuki Y."/>
            <person name="Kagoshima H."/>
            <person name="Schijlen E."/>
            <person name="Tajeshwar N."/>
            <person name="Catarino B."/>
            <person name="Hetherington A.J."/>
            <person name="Saltykova A."/>
            <person name="Bonnot C."/>
            <person name="Breuninger H."/>
            <person name="Symeonidi A."/>
            <person name="Radhakrishnan G.V."/>
            <person name="Van Nieuwerburgh F."/>
            <person name="Deforce D."/>
            <person name="Chang C."/>
            <person name="Karol K.G."/>
            <person name="Hedrich R."/>
            <person name="Ulvskov P."/>
            <person name="Glockner G."/>
            <person name="Delwiche C.F."/>
            <person name="Petrasek J."/>
            <person name="Van de Peer Y."/>
            <person name="Friml J."/>
            <person name="Beilby M."/>
            <person name="Dolan L."/>
            <person name="Kohara Y."/>
            <person name="Sugano S."/>
            <person name="Fujiyama A."/>
            <person name="Delaux P.-M."/>
            <person name="Quint M."/>
            <person name="TheiBen G."/>
            <person name="Hagemann M."/>
            <person name="Harholt J."/>
            <person name="Dunand C."/>
            <person name="Zachgo S."/>
            <person name="Langdale J."/>
            <person name="Maumus F."/>
            <person name="Straeten D.V.D."/>
            <person name="Gould S.B."/>
            <person name="Rensing S.A."/>
        </authorList>
    </citation>
    <scope>NUCLEOTIDE SEQUENCE [LARGE SCALE GENOMIC DNA]</scope>
    <source>
        <strain evidence="15 16">S276</strain>
    </source>
</reference>
<evidence type="ECO:0000313" key="16">
    <source>
        <dbReference type="Proteomes" id="UP000265515"/>
    </source>
</evidence>
<comment type="subcellular location">
    <subcellularLocation>
        <location evidence="1 11">Plastid</location>
        <location evidence="1 11">Chloroplast stroma</location>
    </subcellularLocation>
</comment>
<dbReference type="CDD" id="cd13631">
    <property type="entry name" value="PBP2_Ct-PDT_like"/>
    <property type="match status" value="1"/>
</dbReference>
<proteinExistence type="predicted"/>
<dbReference type="GO" id="GO:0047769">
    <property type="term" value="F:arogenate dehydratase activity"/>
    <property type="evidence" value="ECO:0007669"/>
    <property type="project" value="UniProtKB-UniRule"/>
</dbReference>
<feature type="domain" description="Prephenate dehydratase" evidence="13">
    <location>
        <begin position="229"/>
        <end position="407"/>
    </location>
</feature>
<keyword evidence="9 11" id="KW-0584">Phenylalanine biosynthesis</keyword>
<comment type="catalytic activity">
    <reaction evidence="11">
        <text>L-arogenate + H(+) = L-phenylalanine + CO2 + H2O</text>
        <dbReference type="Rhea" id="RHEA:12536"/>
        <dbReference type="ChEBI" id="CHEBI:15377"/>
        <dbReference type="ChEBI" id="CHEBI:15378"/>
        <dbReference type="ChEBI" id="CHEBI:16526"/>
        <dbReference type="ChEBI" id="CHEBI:58095"/>
        <dbReference type="ChEBI" id="CHEBI:58180"/>
        <dbReference type="EC" id="4.2.1.91"/>
    </reaction>
</comment>
<dbReference type="OrthoDB" id="2414662at2759"/>
<evidence type="ECO:0000259" key="13">
    <source>
        <dbReference type="PROSITE" id="PS51171"/>
    </source>
</evidence>
<dbReference type="GO" id="GO:0009094">
    <property type="term" value="P:L-phenylalanine biosynthetic process"/>
    <property type="evidence" value="ECO:0007669"/>
    <property type="project" value="UniProtKB-UniPathway"/>
</dbReference>
<dbReference type="PROSITE" id="PS51671">
    <property type="entry name" value="ACT"/>
    <property type="match status" value="1"/>
</dbReference>
<dbReference type="PROSITE" id="PS51171">
    <property type="entry name" value="PREPHENATE_DEHYDR_3"/>
    <property type="match status" value="1"/>
</dbReference>
<dbReference type="AlphaFoldDB" id="A0A388MBN3"/>
<keyword evidence="4 11" id="KW-0150">Chloroplast</keyword>
<dbReference type="Pfam" id="PF00800">
    <property type="entry name" value="PDT"/>
    <property type="match status" value="1"/>
</dbReference>
<dbReference type="PROSITE" id="PS00858">
    <property type="entry name" value="PREPHENATE_DEHYDR_2"/>
    <property type="match status" value="1"/>
</dbReference>
<dbReference type="SUPFAM" id="SSF53850">
    <property type="entry name" value="Periplasmic binding protein-like II"/>
    <property type="match status" value="1"/>
</dbReference>
<evidence type="ECO:0000256" key="2">
    <source>
        <dbReference type="ARBA" id="ARBA00004929"/>
    </source>
</evidence>
<accession>A0A388MBN3</accession>
<evidence type="ECO:0000256" key="10">
    <source>
        <dbReference type="ARBA" id="ARBA00023239"/>
    </source>
</evidence>
<dbReference type="Proteomes" id="UP000265515">
    <property type="component" value="Unassembled WGS sequence"/>
</dbReference>
<keyword evidence="8 11" id="KW-0057">Aromatic amino acid biosynthesis</keyword>
<dbReference type="CDD" id="cd04905">
    <property type="entry name" value="ACT_CM-PDT"/>
    <property type="match status" value="1"/>
</dbReference>
<dbReference type="InterPro" id="IPR018528">
    <property type="entry name" value="Preph_deHydtase_CS"/>
</dbReference>
<evidence type="ECO:0000256" key="7">
    <source>
        <dbReference type="ARBA" id="ARBA00022946"/>
    </source>
</evidence>
<keyword evidence="5 11" id="KW-0028">Amino-acid biosynthesis</keyword>
<keyword evidence="16" id="KW-1185">Reference proteome</keyword>
<evidence type="ECO:0000256" key="9">
    <source>
        <dbReference type="ARBA" id="ARBA00023222"/>
    </source>
</evidence>
<organism evidence="15 16">
    <name type="scientific">Chara braunii</name>
    <name type="common">Braun's stonewort</name>
    <dbReference type="NCBI Taxonomy" id="69332"/>
    <lineage>
        <taxon>Eukaryota</taxon>
        <taxon>Viridiplantae</taxon>
        <taxon>Streptophyta</taxon>
        <taxon>Charophyceae</taxon>
        <taxon>Charales</taxon>
        <taxon>Characeae</taxon>
        <taxon>Chara</taxon>
    </lineage>
</organism>
<dbReference type="SUPFAM" id="SSF55021">
    <property type="entry name" value="ACT-like"/>
    <property type="match status" value="2"/>
</dbReference>
<evidence type="ECO:0000256" key="4">
    <source>
        <dbReference type="ARBA" id="ARBA00022528"/>
    </source>
</evidence>
<dbReference type="EMBL" id="BFEA01000971">
    <property type="protein sequence ID" value="GBG91925.1"/>
    <property type="molecule type" value="Genomic_DNA"/>
</dbReference>
<evidence type="ECO:0000313" key="15">
    <source>
        <dbReference type="EMBL" id="GBG91925.1"/>
    </source>
</evidence>
<evidence type="ECO:0000256" key="5">
    <source>
        <dbReference type="ARBA" id="ARBA00022605"/>
    </source>
</evidence>
<dbReference type="Gramene" id="GBG91925">
    <property type="protein sequence ID" value="GBG91925"/>
    <property type="gene ID" value="CBR_g54020"/>
</dbReference>
<dbReference type="STRING" id="69332.A0A388MBN3"/>
<evidence type="ECO:0000256" key="8">
    <source>
        <dbReference type="ARBA" id="ARBA00023141"/>
    </source>
</evidence>
<evidence type="ECO:0000256" key="3">
    <source>
        <dbReference type="ARBA" id="ARBA00013259"/>
    </source>
</evidence>
<keyword evidence="10 11" id="KW-0456">Lyase</keyword>
<dbReference type="InterPro" id="IPR045865">
    <property type="entry name" value="ACT-like_dom_sf"/>
</dbReference>
<dbReference type="EC" id="4.2.1.91" evidence="3 11"/>
<dbReference type="InterPro" id="IPR001086">
    <property type="entry name" value="Preph_deHydtase"/>
</dbReference>
<dbReference type="Gene3D" id="3.30.70.260">
    <property type="match status" value="1"/>
</dbReference>
<dbReference type="InterPro" id="IPR002912">
    <property type="entry name" value="ACT_dom"/>
</dbReference>
<feature type="region of interest" description="Disordered" evidence="12">
    <location>
        <begin position="184"/>
        <end position="208"/>
    </location>
</feature>
<dbReference type="FunFam" id="3.40.190.10:FF:000031">
    <property type="entry name" value="Arogenate dehydratase"/>
    <property type="match status" value="1"/>
</dbReference>
<protein>
    <recommendedName>
        <fullName evidence="3 11">Arogenate dehydratase</fullName>
        <ecNumber evidence="3 11">4.2.1.91</ecNumber>
    </recommendedName>
</protein>
<keyword evidence="6 11" id="KW-0934">Plastid</keyword>
<evidence type="ECO:0000256" key="12">
    <source>
        <dbReference type="SAM" id="MobiDB-lite"/>
    </source>
</evidence>
<comment type="function">
    <text evidence="11">Converts the prephenate produced from the shikimate-chorismate pathway into phenylalanine.</text>
</comment>
<comment type="pathway">
    <text evidence="2 11">Amino-acid biosynthesis; L-phenylalanine biosynthesis; L-phenylalanine from L-arogenate: step 1/1.</text>
</comment>
<evidence type="ECO:0000256" key="6">
    <source>
        <dbReference type="ARBA" id="ARBA00022640"/>
    </source>
</evidence>
<dbReference type="PANTHER" id="PTHR21022:SF19">
    <property type="entry name" value="PREPHENATE DEHYDRATASE-RELATED"/>
    <property type="match status" value="1"/>
</dbReference>
<dbReference type="UniPathway" id="UPA00121">
    <property type="reaction ID" value="UER00344"/>
</dbReference>
<dbReference type="GO" id="GO:0004664">
    <property type="term" value="F:prephenate dehydratase activity"/>
    <property type="evidence" value="ECO:0007669"/>
    <property type="project" value="InterPro"/>
</dbReference>
<dbReference type="PROSITE" id="PS00857">
    <property type="entry name" value="PREPHENATE_DEHYDR_1"/>
    <property type="match status" value="1"/>
</dbReference>
<evidence type="ECO:0000259" key="14">
    <source>
        <dbReference type="PROSITE" id="PS51671"/>
    </source>
</evidence>
<dbReference type="PANTHER" id="PTHR21022">
    <property type="entry name" value="PREPHENATE DEHYDRATASE P PROTEIN"/>
    <property type="match status" value="1"/>
</dbReference>
<dbReference type="GO" id="GO:0009570">
    <property type="term" value="C:chloroplast stroma"/>
    <property type="evidence" value="ECO:0007669"/>
    <property type="project" value="UniProtKB-SubCell"/>
</dbReference>
<gene>
    <name evidence="15" type="ORF">CBR_g54020</name>
</gene>
<name>A0A388MBN3_CHABU</name>
<sequence>MSGSGANVAAVSVASLATISCSPWCSTLTERVPPVIARDGPFQAREVRYFAFAQDGSRLGEERGTSISARLEASTWRRTLDPIASARVLSEVRRRGGGRAAGNRRRWPRGGRSGERMDLDVCLRRCHHDLDACRLPGCRAMAGKSDMMMARKSDMMMAGMSDMMSAAAGTKAGRAVMEQRRMVGGGNVVPDDDREQVTEGHDPVPLSASLRTGVAGDGASGSQSWSHLRVGYQGVPGAYSEAAAHLAYPDCQAVPCDQFDATFQAVEQWAVDRAVLPIENSLGGSIHRNYDLLLRHRLHIVGEVMVDVHHCLLVLPGVKMEDVKKVVSHPQALAQCERTLTSLLGAGIVREAVDDTAGAAKQVAQDKLRDTAAVASSRAGEIYGLAALADGIQDNADNITRFIALAREPLIPHIGTDYKTSIVFTLEEGPGVLFKALAVFALRGINLSKIESRPQRNRPIRTVREHFNGDPGSAGGTASAAGAAAKGHANRAFDYLFYVDFQASMAEPRAQNALRNLEEFAPFLRVLGSYPASI</sequence>
<comment type="caution">
    <text evidence="15">The sequence shown here is derived from an EMBL/GenBank/DDBJ whole genome shotgun (WGS) entry which is preliminary data.</text>
</comment>
<evidence type="ECO:0000256" key="11">
    <source>
        <dbReference type="RuleBase" id="RU363004"/>
    </source>
</evidence>
<keyword evidence="7 11" id="KW-0809">Transit peptide</keyword>